<keyword evidence="8" id="KW-1133">Transmembrane helix</keyword>
<keyword evidence="6" id="KW-0539">Nucleus</keyword>
<evidence type="ECO:0000259" key="9">
    <source>
        <dbReference type="PROSITE" id="PS50112"/>
    </source>
</evidence>
<dbReference type="OrthoDB" id="6099906at2759"/>
<evidence type="ECO:0000256" key="2">
    <source>
        <dbReference type="ARBA" id="ARBA00023015"/>
    </source>
</evidence>
<dbReference type="GO" id="GO:0005634">
    <property type="term" value="C:nucleus"/>
    <property type="evidence" value="ECO:0000318"/>
    <property type="project" value="GO_Central"/>
</dbReference>
<dbReference type="Gene3D" id="3.30.450.20">
    <property type="entry name" value="PAS domain"/>
    <property type="match status" value="2"/>
</dbReference>
<dbReference type="InterPro" id="IPR000014">
    <property type="entry name" value="PAS"/>
</dbReference>
<evidence type="ECO:0000256" key="6">
    <source>
        <dbReference type="ARBA" id="ARBA00023242"/>
    </source>
</evidence>
<feature type="region of interest" description="Disordered" evidence="7">
    <location>
        <begin position="543"/>
        <end position="565"/>
    </location>
</feature>
<feature type="transmembrane region" description="Helical" evidence="8">
    <location>
        <begin position="26"/>
        <end position="45"/>
    </location>
</feature>
<keyword evidence="3" id="KW-0238">DNA-binding</keyword>
<dbReference type="GO" id="GO:0000976">
    <property type="term" value="F:transcription cis-regulatory region binding"/>
    <property type="evidence" value="ECO:0000318"/>
    <property type="project" value="GO_Central"/>
</dbReference>
<feature type="compositionally biased region" description="Low complexity" evidence="7">
    <location>
        <begin position="725"/>
        <end position="737"/>
    </location>
</feature>
<dbReference type="InterPro" id="IPR035965">
    <property type="entry name" value="PAS-like_dom_sf"/>
</dbReference>
<dbReference type="RefSeq" id="XP_030841201.1">
    <property type="nucleotide sequence ID" value="XM_030985341.1"/>
</dbReference>
<dbReference type="Pfam" id="PF08447">
    <property type="entry name" value="PAS_3"/>
    <property type="match status" value="1"/>
</dbReference>
<feature type="compositionally biased region" description="Pro residues" evidence="7">
    <location>
        <begin position="677"/>
        <end position="687"/>
    </location>
</feature>
<keyword evidence="2" id="KW-0805">Transcription regulation</keyword>
<dbReference type="SMART" id="SM00091">
    <property type="entry name" value="PAS"/>
    <property type="match status" value="2"/>
</dbReference>
<dbReference type="PANTHER" id="PTHR10649">
    <property type="entry name" value="ARYL HYDROCARBON RECEPTOR"/>
    <property type="match status" value="1"/>
</dbReference>
<dbReference type="GO" id="GO:0006357">
    <property type="term" value="P:regulation of transcription by RNA polymerase II"/>
    <property type="evidence" value="ECO:0000318"/>
    <property type="project" value="GO_Central"/>
</dbReference>
<dbReference type="AlphaFoldDB" id="A0A7M7SYQ7"/>
<dbReference type="PANTHER" id="PTHR10649:SF12">
    <property type="entry name" value="SPINELESS, ISOFORM C"/>
    <property type="match status" value="1"/>
</dbReference>
<dbReference type="Proteomes" id="UP000007110">
    <property type="component" value="Unassembled WGS sequence"/>
</dbReference>
<dbReference type="CDD" id="cd00130">
    <property type="entry name" value="PAS"/>
    <property type="match status" value="2"/>
</dbReference>
<sequence length="910" mass="100793">MTVSLFLLCLSFNLLSKFLVVISSSSRFPSFFSLFLSFSFSFLFPSPFLSSFYCSSSSFFSVSIYFCSYNFLLTKYPIPMCRFRGDMFKMIKYENPEFLCYKHVQFKLVKIDYNHKLQRLLPSLITARVDGCGYDTATLSTTSVKSAGLESLQPSSDAATIELPDGSIIKEEFPGEQPISADGSPLPTSRLEGQLETQLSLEALDGFLLVITVDGTILYATDNMSSHLGFHHVDLVHRCIYGIVHPDDHQELRVILEETLGVSHQRQSMQGAMSGAETTMPLRGAGASREISFLCRMKCFNGTNTGFVKMQCTGTMKSLPDAQRVGHAPHQVLFAAFRPFILLSADTDIESKPGTFWTTHDLDLNVASVENRYCEITGIDSSHLEGKSLYHLIHPDDLLAVYVCHKTLIDTDEVHTMFFRLMRLDGTWQWLHTRGHAVTKNGRKNSLVFAHSPVREEDIQLLRQESTSRNRYGQEDLLKMFMTTQSTDQSDQLSAGPSSSSSTSTSNMDSVPRRRWMSNDTYVVASQTGPKLKDDYSVSLHSPHGTCPSTFHQASDNQGQDNPEHGVFSAKRKIQEDAMNEDHGFQMSVGTMPQTDIPYAMASSYYSPPQLGYGDPSLYGGFEHQPLSMYQMVAHLPPEMYDADSYRKHAMRISAEMQQEDFLIASHGGFGSQYHLPPTPQTSPPSAYPGESSYHVQYMPSEPMCGVTAPPSPPPSPIASGYQGTTSTPLTTASTTSGDCSKSGYAMDCCTGHVPSRTEYCASYIVNGAVQVKLVSGAQTGNHPYTDYESSYLPSSSAAYSRRDLYDQCDKKPFQHYQDKSVLSEWESAVRGSSDYTVGGSNPSYLQKTFLPCPLASTKSGCLAQKTFRLDDADFKSRAAALLHQGALSELPPIGSFLDFLNEELNALQS</sequence>
<evidence type="ECO:0000256" key="4">
    <source>
        <dbReference type="ARBA" id="ARBA00023159"/>
    </source>
</evidence>
<dbReference type="InterPro" id="IPR039091">
    <property type="entry name" value="AHR/AHRR"/>
</dbReference>
<evidence type="ECO:0000256" key="7">
    <source>
        <dbReference type="SAM" id="MobiDB-lite"/>
    </source>
</evidence>
<comment type="subcellular location">
    <subcellularLocation>
        <location evidence="1">Nucleus</location>
    </subcellularLocation>
</comment>
<evidence type="ECO:0000256" key="8">
    <source>
        <dbReference type="SAM" id="Phobius"/>
    </source>
</evidence>
<evidence type="ECO:0000313" key="10">
    <source>
        <dbReference type="EnsemblMetazoa" id="XP_030841201"/>
    </source>
</evidence>
<dbReference type="InParanoid" id="A0A7M7SYQ7"/>
<dbReference type="Pfam" id="PF00989">
    <property type="entry name" value="PAS"/>
    <property type="match status" value="1"/>
</dbReference>
<dbReference type="GO" id="GO:0034751">
    <property type="term" value="C:aryl hydrocarbon receptor complex"/>
    <property type="evidence" value="ECO:0000318"/>
    <property type="project" value="GO_Central"/>
</dbReference>
<evidence type="ECO:0000256" key="3">
    <source>
        <dbReference type="ARBA" id="ARBA00023125"/>
    </source>
</evidence>
<feature type="region of interest" description="Disordered" evidence="7">
    <location>
        <begin position="705"/>
        <end position="737"/>
    </location>
</feature>
<proteinExistence type="predicted"/>
<keyword evidence="5" id="KW-0804">Transcription</keyword>
<dbReference type="KEGG" id="spu:115918622"/>
<protein>
    <recommendedName>
        <fullName evidence="9">PAS domain-containing protein</fullName>
    </recommendedName>
</protein>
<dbReference type="OMA" id="AMYTCHK"/>
<feature type="compositionally biased region" description="Polar residues" evidence="7">
    <location>
        <begin position="485"/>
        <end position="497"/>
    </location>
</feature>
<reference evidence="10" key="2">
    <citation type="submission" date="2021-01" db="UniProtKB">
        <authorList>
            <consortium name="EnsemblMetazoa"/>
        </authorList>
    </citation>
    <scope>IDENTIFICATION</scope>
</reference>
<dbReference type="GO" id="GO:0006805">
    <property type="term" value="P:xenobiotic metabolic process"/>
    <property type="evidence" value="ECO:0007669"/>
    <property type="project" value="InterPro"/>
</dbReference>
<keyword evidence="8" id="KW-0812">Transmembrane</keyword>
<dbReference type="SUPFAM" id="SSF55785">
    <property type="entry name" value="PYP-like sensor domain (PAS domain)"/>
    <property type="match status" value="2"/>
</dbReference>
<dbReference type="PROSITE" id="PS50112">
    <property type="entry name" value="PAS"/>
    <property type="match status" value="1"/>
</dbReference>
<keyword evidence="4" id="KW-0010">Activator</keyword>
<feature type="compositionally biased region" description="Polar residues" evidence="7">
    <location>
        <begin position="547"/>
        <end position="561"/>
    </location>
</feature>
<dbReference type="GeneID" id="115918622"/>
<dbReference type="InterPro" id="IPR013767">
    <property type="entry name" value="PAS_fold"/>
</dbReference>
<keyword evidence="8" id="KW-0472">Membrane</keyword>
<dbReference type="GO" id="GO:0004879">
    <property type="term" value="F:nuclear receptor activity"/>
    <property type="evidence" value="ECO:0000318"/>
    <property type="project" value="GO_Central"/>
</dbReference>
<feature type="domain" description="PAS" evidence="9">
    <location>
        <begin position="201"/>
        <end position="263"/>
    </location>
</feature>
<feature type="region of interest" description="Disordered" evidence="7">
    <location>
        <begin position="485"/>
        <end position="518"/>
    </location>
</feature>
<accession>A0A7M7SYQ7</accession>
<dbReference type="EnsemblMetazoa" id="XM_030985341">
    <property type="protein sequence ID" value="XP_030841201"/>
    <property type="gene ID" value="LOC115918622"/>
</dbReference>
<dbReference type="NCBIfam" id="TIGR00229">
    <property type="entry name" value="sensory_box"/>
    <property type="match status" value="1"/>
</dbReference>
<feature type="transmembrane region" description="Helical" evidence="8">
    <location>
        <begin position="52"/>
        <end position="72"/>
    </location>
</feature>
<evidence type="ECO:0000313" key="11">
    <source>
        <dbReference type="Proteomes" id="UP000007110"/>
    </source>
</evidence>
<dbReference type="InterPro" id="IPR013655">
    <property type="entry name" value="PAS_fold_3"/>
</dbReference>
<keyword evidence="11" id="KW-1185">Reference proteome</keyword>
<evidence type="ECO:0000256" key="5">
    <source>
        <dbReference type="ARBA" id="ARBA00023163"/>
    </source>
</evidence>
<evidence type="ECO:0000256" key="1">
    <source>
        <dbReference type="ARBA" id="ARBA00004123"/>
    </source>
</evidence>
<organism evidence="10 11">
    <name type="scientific">Strongylocentrotus purpuratus</name>
    <name type="common">Purple sea urchin</name>
    <dbReference type="NCBI Taxonomy" id="7668"/>
    <lineage>
        <taxon>Eukaryota</taxon>
        <taxon>Metazoa</taxon>
        <taxon>Echinodermata</taxon>
        <taxon>Eleutherozoa</taxon>
        <taxon>Echinozoa</taxon>
        <taxon>Echinoidea</taxon>
        <taxon>Euechinoidea</taxon>
        <taxon>Echinacea</taxon>
        <taxon>Camarodonta</taxon>
        <taxon>Echinidea</taxon>
        <taxon>Strongylocentrotidae</taxon>
        <taxon>Strongylocentrotus</taxon>
    </lineage>
</organism>
<name>A0A7M7SYQ7_STRPU</name>
<reference evidence="11" key="1">
    <citation type="submission" date="2015-02" db="EMBL/GenBank/DDBJ databases">
        <title>Genome sequencing for Strongylocentrotus purpuratus.</title>
        <authorList>
            <person name="Murali S."/>
            <person name="Liu Y."/>
            <person name="Vee V."/>
            <person name="English A."/>
            <person name="Wang M."/>
            <person name="Skinner E."/>
            <person name="Han Y."/>
            <person name="Muzny D.M."/>
            <person name="Worley K.C."/>
            <person name="Gibbs R.A."/>
        </authorList>
    </citation>
    <scope>NUCLEOTIDE SEQUENCE</scope>
</reference>
<feature type="region of interest" description="Disordered" evidence="7">
    <location>
        <begin position="673"/>
        <end position="693"/>
    </location>
</feature>